<evidence type="ECO:0000313" key="2">
    <source>
        <dbReference type="Proteomes" id="UP000438885"/>
    </source>
</evidence>
<name>A0A6I1TU53_STRMT</name>
<organism evidence="1 2">
    <name type="scientific">Streptococcus mitis</name>
    <dbReference type="NCBI Taxonomy" id="28037"/>
    <lineage>
        <taxon>Bacteria</taxon>
        <taxon>Bacillati</taxon>
        <taxon>Bacillota</taxon>
        <taxon>Bacilli</taxon>
        <taxon>Lactobacillales</taxon>
        <taxon>Streptococcaceae</taxon>
        <taxon>Streptococcus</taxon>
        <taxon>Streptococcus mitis group</taxon>
    </lineage>
</organism>
<dbReference type="InterPro" id="IPR012865">
    <property type="entry name" value="DUF1642"/>
</dbReference>
<gene>
    <name evidence="1" type="ORF">GEZ84_02615</name>
</gene>
<protein>
    <submittedName>
        <fullName evidence="1">DUF1642 domain-containing protein</fullName>
    </submittedName>
</protein>
<dbReference type="EMBL" id="WIJP01000003">
    <property type="protein sequence ID" value="MQQ29287.1"/>
    <property type="molecule type" value="Genomic_DNA"/>
</dbReference>
<dbReference type="Proteomes" id="UP000438885">
    <property type="component" value="Unassembled WGS sequence"/>
</dbReference>
<dbReference type="Pfam" id="PF07852">
    <property type="entry name" value="DUF1642"/>
    <property type="match status" value="1"/>
</dbReference>
<reference evidence="1 2" key="1">
    <citation type="submission" date="2019-10" db="EMBL/GenBank/DDBJ databases">
        <title>Streptococcus mitis of the oral and urogenital tracts.</title>
        <authorList>
            <person name="Price T."/>
            <person name="Mores C.R."/>
            <person name="Putonti C."/>
            <person name="Wolfe A.J."/>
        </authorList>
    </citation>
    <scope>NUCLEOTIDE SEQUENCE [LARGE SCALE GENOMIC DNA]</scope>
    <source>
        <strain evidence="1 2">SM10</strain>
    </source>
</reference>
<dbReference type="AlphaFoldDB" id="A0A6I1TU53"/>
<proteinExistence type="predicted"/>
<sequence length="173" mass="20233">MNIQELIKKYKEYEDGLFDIGARVVCQLFLKDLEQLDEPGKVEVPQFVADWIEVCKEHLTTSLYTAMTPNFMKEHNQSFDFILWIKKASNQDLFARAWLDGYEVEKEKRYLVKVKGMNRINGCLANNKKLATWYFGISGNSKNHRTNHTRKELEEAGFGWVFDCPGIEIEEVE</sequence>
<dbReference type="RefSeq" id="WP_153223372.1">
    <property type="nucleotide sequence ID" value="NZ_WIJP01000003.1"/>
</dbReference>
<comment type="caution">
    <text evidence="1">The sequence shown here is derived from an EMBL/GenBank/DDBJ whole genome shotgun (WGS) entry which is preliminary data.</text>
</comment>
<accession>A0A6I1TU53</accession>
<evidence type="ECO:0000313" key="1">
    <source>
        <dbReference type="EMBL" id="MQQ29287.1"/>
    </source>
</evidence>